<feature type="domain" description="Cardiolipin synthase N-terminal" evidence="7">
    <location>
        <begin position="24"/>
        <end position="70"/>
    </location>
</feature>
<keyword evidence="4 6" id="KW-1133">Transmembrane helix</keyword>
<keyword evidence="2" id="KW-1003">Cell membrane</keyword>
<organism evidence="8 9">
    <name type="scientific">Catellatospora chokoriensis</name>
    <dbReference type="NCBI Taxonomy" id="310353"/>
    <lineage>
        <taxon>Bacteria</taxon>
        <taxon>Bacillati</taxon>
        <taxon>Actinomycetota</taxon>
        <taxon>Actinomycetes</taxon>
        <taxon>Micromonosporales</taxon>
        <taxon>Micromonosporaceae</taxon>
        <taxon>Catellatospora</taxon>
    </lineage>
</organism>
<protein>
    <submittedName>
        <fullName evidence="8">Membrane protein</fullName>
    </submittedName>
</protein>
<feature type="transmembrane region" description="Helical" evidence="6">
    <location>
        <begin position="12"/>
        <end position="34"/>
    </location>
</feature>
<comment type="subcellular location">
    <subcellularLocation>
        <location evidence="1">Cell membrane</location>
        <topology evidence="1">Multi-pass membrane protein</topology>
    </subcellularLocation>
</comment>
<dbReference type="AlphaFoldDB" id="A0A8J3JZI0"/>
<feature type="transmembrane region" description="Helical" evidence="6">
    <location>
        <begin position="46"/>
        <end position="69"/>
    </location>
</feature>
<evidence type="ECO:0000256" key="2">
    <source>
        <dbReference type="ARBA" id="ARBA00022475"/>
    </source>
</evidence>
<dbReference type="GO" id="GO:0005886">
    <property type="term" value="C:plasma membrane"/>
    <property type="evidence" value="ECO:0007669"/>
    <property type="project" value="UniProtKB-SubCell"/>
</dbReference>
<gene>
    <name evidence="8" type="ORF">Cch02nite_12120</name>
</gene>
<accession>A0A8J3JZI0</accession>
<name>A0A8J3JZI0_9ACTN</name>
<evidence type="ECO:0000256" key="1">
    <source>
        <dbReference type="ARBA" id="ARBA00004651"/>
    </source>
</evidence>
<evidence type="ECO:0000259" key="7">
    <source>
        <dbReference type="Pfam" id="PF13396"/>
    </source>
</evidence>
<comment type="caution">
    <text evidence="8">The sequence shown here is derived from an EMBL/GenBank/DDBJ whole genome shotgun (WGS) entry which is preliminary data.</text>
</comment>
<keyword evidence="3 6" id="KW-0812">Transmembrane</keyword>
<reference evidence="8 9" key="1">
    <citation type="submission" date="2021-01" db="EMBL/GenBank/DDBJ databases">
        <title>Whole genome shotgun sequence of Catellatospora chokoriensis NBRC 107358.</title>
        <authorList>
            <person name="Komaki H."/>
            <person name="Tamura T."/>
        </authorList>
    </citation>
    <scope>NUCLEOTIDE SEQUENCE [LARGE SCALE GENOMIC DNA]</scope>
    <source>
        <strain evidence="8 9">NBRC 107358</strain>
    </source>
</reference>
<evidence type="ECO:0000256" key="3">
    <source>
        <dbReference type="ARBA" id="ARBA00022692"/>
    </source>
</evidence>
<evidence type="ECO:0000313" key="8">
    <source>
        <dbReference type="EMBL" id="GIF87768.1"/>
    </source>
</evidence>
<evidence type="ECO:0000256" key="5">
    <source>
        <dbReference type="ARBA" id="ARBA00023136"/>
    </source>
</evidence>
<dbReference type="InterPro" id="IPR027379">
    <property type="entry name" value="CLS_N"/>
</dbReference>
<evidence type="ECO:0000313" key="9">
    <source>
        <dbReference type="Proteomes" id="UP000619293"/>
    </source>
</evidence>
<dbReference type="EMBL" id="BONG01000005">
    <property type="protein sequence ID" value="GIF87768.1"/>
    <property type="molecule type" value="Genomic_DNA"/>
</dbReference>
<sequence>MTLAQSSFGNGDFLLWMFEFFLFVIWFWLLFMVFSDLFRDHETSGWAKTLWIILVIVLPYLGVFIYLIARGRGMAERGLKQQQAMKQQMDAQIRSAVGTGMSPTDQIAQAKSLLDTGTITQAEFDVLKAKALAS</sequence>
<keyword evidence="5 6" id="KW-0472">Membrane</keyword>
<evidence type="ECO:0000256" key="6">
    <source>
        <dbReference type="SAM" id="Phobius"/>
    </source>
</evidence>
<dbReference type="Pfam" id="PF13396">
    <property type="entry name" value="PLDc_N"/>
    <property type="match status" value="1"/>
</dbReference>
<dbReference type="Proteomes" id="UP000619293">
    <property type="component" value="Unassembled WGS sequence"/>
</dbReference>
<evidence type="ECO:0000256" key="4">
    <source>
        <dbReference type="ARBA" id="ARBA00022989"/>
    </source>
</evidence>
<proteinExistence type="predicted"/>
<keyword evidence="9" id="KW-1185">Reference proteome</keyword>